<proteinExistence type="predicted"/>
<dbReference type="NCBIfam" id="TIGR04183">
    <property type="entry name" value="Por_Secre_tail"/>
    <property type="match status" value="1"/>
</dbReference>
<keyword evidence="1" id="KW-0732">Signal</keyword>
<evidence type="ECO:0000259" key="2">
    <source>
        <dbReference type="Pfam" id="PF18962"/>
    </source>
</evidence>
<accession>A0ABP8I4N2</accession>
<dbReference type="Proteomes" id="UP001501153">
    <property type="component" value="Unassembled WGS sequence"/>
</dbReference>
<feature type="chain" id="PRO_5045198997" description="T9SS type A sorting domain-containing protein" evidence="1">
    <location>
        <begin position="24"/>
        <end position="940"/>
    </location>
</feature>
<feature type="signal peptide" evidence="1">
    <location>
        <begin position="1"/>
        <end position="23"/>
    </location>
</feature>
<dbReference type="InterPro" id="IPR026444">
    <property type="entry name" value="Secre_tail"/>
</dbReference>
<evidence type="ECO:0000313" key="4">
    <source>
        <dbReference type="EMBL" id="GAA4351105.1"/>
    </source>
</evidence>
<evidence type="ECO:0000256" key="1">
    <source>
        <dbReference type="SAM" id="SignalP"/>
    </source>
</evidence>
<feature type="domain" description="Secretion system C-terminal sorting" evidence="2">
    <location>
        <begin position="863"/>
        <end position="936"/>
    </location>
</feature>
<reference evidence="5" key="1">
    <citation type="journal article" date="2019" name="Int. J. Syst. Evol. Microbiol.">
        <title>The Global Catalogue of Microorganisms (GCM) 10K type strain sequencing project: providing services to taxonomists for standard genome sequencing and annotation.</title>
        <authorList>
            <consortium name="The Broad Institute Genomics Platform"/>
            <consortium name="The Broad Institute Genome Sequencing Center for Infectious Disease"/>
            <person name="Wu L."/>
            <person name="Ma J."/>
        </authorList>
    </citation>
    <scope>NUCLEOTIDE SEQUENCE [LARGE SCALE GENOMIC DNA]</scope>
    <source>
        <strain evidence="5">JCM 17923</strain>
    </source>
</reference>
<keyword evidence="5" id="KW-1185">Reference proteome</keyword>
<evidence type="ECO:0008006" key="6">
    <source>
        <dbReference type="Google" id="ProtNLM"/>
    </source>
</evidence>
<evidence type="ECO:0000259" key="3">
    <source>
        <dbReference type="Pfam" id="PF24595"/>
    </source>
</evidence>
<dbReference type="Pfam" id="PF24595">
    <property type="entry name" value="DUF7619"/>
    <property type="match status" value="1"/>
</dbReference>
<gene>
    <name evidence="4" type="ORF">GCM10023185_09520</name>
</gene>
<dbReference type="RefSeq" id="WP_345234338.1">
    <property type="nucleotide sequence ID" value="NZ_BAABGZ010000013.1"/>
</dbReference>
<feature type="domain" description="DUF7619" evidence="3">
    <location>
        <begin position="709"/>
        <end position="844"/>
    </location>
</feature>
<protein>
    <recommendedName>
        <fullName evidence="6">T9SS type A sorting domain-containing protein</fullName>
    </recommendedName>
</protein>
<sequence>MKFLRAFILLVGLFLGSQPVAQAQHFEWARLARTLTNNGLQTTAGATDAQGNTYVAFDFQDSVRVGSRLYRGVFGASLLVRYDSTGQVSWVTQLQHVGIQHMAVDRVNGGVYMSGRLNSGAAWGGASVPTTQSRFYGKFSATGALLWMRGLPNSTIYGITADGQGKGYLQGITDSVATAVINGVSLNNTVSYLFQFDASGSIQWLRQLHGDGPASVQYAGPAGVNNIALGSKANGGCLVVGTMFSKLYFAPGTSGSVLNAQTSRPEAFIANFDPNGNLLWARQGHTPNGTAGQVFSKAAAGDAGGNCYLSGGSTGVATFGQLTSQRGFFLLKYDSFGTPIWLRGQQANTGSNGNETGTHLVVDNAGQATLVVNAQVSPNNGPSPTVLGPLQMAAPTNIVRYSAQGQELWTVADSWLSYTTQGAVSRATMSVEATSLGLDARGRVYYTGRTYSASASLNQTITFGAHTLLGRGMTLTKIGAQPNSLLGQVYFDANSNGVRDAGEGIFQRTLTAELSQAGFSSYHPMRADGKLQAYASSGAYSLSLVGVPANYVVTQPANNQYTGTFTPGGGQRTINVDFGVAPRSTQPDVRVMITPVSLLRTGVPLTFRVSLENMGAVPVAAGTVSFTPDARLSYISSAPTATWAGGSSSWSYTNLQPGEARHFDVRMSIPINVSVGTLLTFTAQAPLAADSNPADNSAGHEGRIIGSYDPNDISVNYSRLTPSQVAAGQPLDYTIRFQNMGTDTAFAVVISDTVDFRKLSVGSLQLVSQSHNCYWSITSRGILTVRFLNILLPHRQVDAIRSQGYVRFRVRPITTLGLGDIIPNRAHIVFDYNPPVTTNTATTTVLNPTALLASHSAASWEAYPNPATEQLTLAAELRQAGPVRLQLLDVLGRPVQQQTLAAPAGPLHQTLSLKGLAPGLYVLRVTLPDGKASTRTVVKE</sequence>
<organism evidence="4 5">
    <name type="scientific">Hymenobacter saemangeumensis</name>
    <dbReference type="NCBI Taxonomy" id="1084522"/>
    <lineage>
        <taxon>Bacteria</taxon>
        <taxon>Pseudomonadati</taxon>
        <taxon>Bacteroidota</taxon>
        <taxon>Cytophagia</taxon>
        <taxon>Cytophagales</taxon>
        <taxon>Hymenobacteraceae</taxon>
        <taxon>Hymenobacter</taxon>
    </lineage>
</organism>
<name>A0ABP8I4N2_9BACT</name>
<dbReference type="EMBL" id="BAABGZ010000013">
    <property type="protein sequence ID" value="GAA4351105.1"/>
    <property type="molecule type" value="Genomic_DNA"/>
</dbReference>
<dbReference type="Pfam" id="PF18962">
    <property type="entry name" value="Por_Secre_tail"/>
    <property type="match status" value="1"/>
</dbReference>
<comment type="caution">
    <text evidence="4">The sequence shown here is derived from an EMBL/GenBank/DDBJ whole genome shotgun (WGS) entry which is preliminary data.</text>
</comment>
<evidence type="ECO:0000313" key="5">
    <source>
        <dbReference type="Proteomes" id="UP001501153"/>
    </source>
</evidence>
<dbReference type="InterPro" id="IPR047589">
    <property type="entry name" value="DUF11_rpt"/>
</dbReference>
<dbReference type="NCBIfam" id="TIGR01451">
    <property type="entry name" value="B_ant_repeat"/>
    <property type="match status" value="1"/>
</dbReference>
<dbReference type="InterPro" id="IPR055353">
    <property type="entry name" value="DUF7619"/>
</dbReference>